<reference evidence="1 2" key="1">
    <citation type="journal article" date="2018" name="Mol. Biol. Evol.">
        <title>Broad Genomic Sampling Reveals a Smut Pathogenic Ancestry of the Fungal Clade Ustilaginomycotina.</title>
        <authorList>
            <person name="Kijpornyongpan T."/>
            <person name="Mondo S.J."/>
            <person name="Barry K."/>
            <person name="Sandor L."/>
            <person name="Lee J."/>
            <person name="Lipzen A."/>
            <person name="Pangilinan J."/>
            <person name="LaButti K."/>
            <person name="Hainaut M."/>
            <person name="Henrissat B."/>
            <person name="Grigoriev I.V."/>
            <person name="Spatafora J.W."/>
            <person name="Aime M.C."/>
        </authorList>
    </citation>
    <scope>NUCLEOTIDE SEQUENCE [LARGE SCALE GENOMIC DNA]</scope>
    <source>
        <strain evidence="1 2">SA 807</strain>
    </source>
</reference>
<keyword evidence="2" id="KW-1185">Reference proteome</keyword>
<dbReference type="EMBL" id="KZ819752">
    <property type="protein sequence ID" value="PWN52887.1"/>
    <property type="molecule type" value="Genomic_DNA"/>
</dbReference>
<dbReference type="Proteomes" id="UP000245626">
    <property type="component" value="Unassembled WGS sequence"/>
</dbReference>
<protein>
    <submittedName>
        <fullName evidence="1">Uncharacterized protein</fullName>
    </submittedName>
</protein>
<sequence length="1330" mass="143660">MAPFLPSLAASHLLKQNHNQRENDDLDTGAAASAAAAAAGPAWRQFPFFEPQTVRDMSDFSKPPSALGSPNEVAAIVTCPIRPPLQASNANSTLGSGLSSTPLKNGRKADPRASSWEPSVLVGDISGQVRVLDPKLFCELASWDAYSKDGSGGRITHISCDSRGRVVTLGEENGSRFPILRIWDLRVGGKGPGSGSWSPRLLSEGKVQHGSKPNPVAAMTHTPSLSFLSIGLADGTVLLLRGLDSTLMTASTTASVASASASGSKRIPAVALPNFKVVFQPSANSSSGSLQEPVTALGFAEAASSILTQQQTTSSGTAARQNGYAPRKRVPNRQGRNVEGQQSTDKAQVRETGPSTVYLFIVTLSRILRYVVVGKGAGGSPSILDDVGCALGCAAVVPRGSVVQTGVPGGGSAGKMVIAREEAVYIIGSEGREACFAYEGPKARIHVACSQVVIISPPFQASSASASATVRNYVSGGPFSPSSSASRGSPLSNGPPSIKRGMSGNGLPEIAKVTVFDLDNKLVAYSGTFEGGVREAWLGPAGEILVLGDSGALTRLEERPLRAKLDILYRKSLFLLAVNLAKSHAERAGSPEAAARVEALMADIFQRYGDHLYAKGDFEGAMAQYVKTIGYTQPSYVIRKFLDAQRITNLTTYLQELHSRGMASSDHTTLLLNCYTKLKDVASLDKFIKRPAPGPRRPSSPGLDGDHVENGESSDRDELPFDLATAMRVCRQAGYYGHAAYLAKRYNEHDEYLRIQIEDAGDFEDALKYVRSLSPEEAEKNLLQYGKTLLDELPDKTTDLLIELCSGVFVPIDADSPQSLPGGLGSKDSAGRSAAAAYLSYLQVGAYSKGTASSAKTGSSTPNGENGSKRNSASAVEPYKLDRAPRRKGTKSSGPEVSSINAPSMGEPEQADEEKVEAYPKPPPRLFFAHFIQHPQQFTRFLETIALARYGQEVDMDLHAPSHDPLSLENGFKNDLNDEVETTRILMELGIDTDIGSEDPDAADQKSIWNTLLELYLSSSRPDSANVLDGARRQAQREKALHLLEQHDKLPYDITHALVLCSTEKFTEGLILLYERMGMYEDILRHWMDLSIERKYESGNREVDHRNEEGDPGCKVMAALRKYGHMRPHLYPMVLRYLVSEGSILTGHKEDLGSVLSHIESKSLMSPLEVVQALSKTGVASVGLVRDYLTRSIMKEKEETEADTLESQNYNLATNAKLAEILELTDVSTPQVFQSTRCTACGGQMDLPSVHFMCKHSYHQRCLGENDVECPSCARDFGRVQDIRRSNENLSNRHDLFISEIEESKDGFAAVANMYSKGLMGLVHTSELSS</sequence>
<gene>
    <name evidence="1" type="ORF">IE53DRAFT_239997</name>
</gene>
<evidence type="ECO:0000313" key="1">
    <source>
        <dbReference type="EMBL" id="PWN52887.1"/>
    </source>
</evidence>
<proteinExistence type="predicted"/>
<evidence type="ECO:0000313" key="2">
    <source>
        <dbReference type="Proteomes" id="UP000245626"/>
    </source>
</evidence>
<name>A0ACD0P4E9_9BASI</name>
<organism evidence="1 2">
    <name type="scientific">Violaceomyces palustris</name>
    <dbReference type="NCBI Taxonomy" id="1673888"/>
    <lineage>
        <taxon>Eukaryota</taxon>
        <taxon>Fungi</taxon>
        <taxon>Dikarya</taxon>
        <taxon>Basidiomycota</taxon>
        <taxon>Ustilaginomycotina</taxon>
        <taxon>Ustilaginomycetes</taxon>
        <taxon>Violaceomycetales</taxon>
        <taxon>Violaceomycetaceae</taxon>
        <taxon>Violaceomyces</taxon>
    </lineage>
</organism>
<accession>A0ACD0P4E9</accession>